<sequence>MTDSRPRVFHLITRLLKGGAEAKTMATVLGLEDYEFTVGYGAAVDQDQVNRLESAGVETRQFPLIRHYNPVTTLPAVASLAVYLRRNDFDIVHTHSTEAGIIGRFAAALAGVPHVVHTVHGVPFADDRSAALNQFVLACERAAAKSTDRIVTNADVIADEYLERGIGTADQYTTIYSSVDLEAFRDAEPAMDLPGTRPRIVMIGRLAEGKGFDLMLEAVASLETDVSVYFVGQGPLFNDLEEEIADRGLSDRVSLLGYRDDVPNVLAASDVLVLPSYREGTPRVITEAMASGLPVVATDIAGIPEQVAEGESGYLIPTGDADALADRLTTLLADHEEMERMGARGLERAEAFSVDAMLEAIDHLYDELITES</sequence>
<dbReference type="OrthoDB" id="132546at2157"/>
<dbReference type="EMBL" id="CP040330">
    <property type="protein sequence ID" value="QCS42010.1"/>
    <property type="molecule type" value="Genomic_DNA"/>
</dbReference>
<feature type="domain" description="Glycosyltransferase subfamily 4-like N-terminal" evidence="2">
    <location>
        <begin position="14"/>
        <end position="171"/>
    </location>
</feature>
<name>A0A4P8WFH5_9EURY</name>
<keyword evidence="3" id="KW-0808">Transferase</keyword>
<dbReference type="InterPro" id="IPR050194">
    <property type="entry name" value="Glycosyltransferase_grp1"/>
</dbReference>
<dbReference type="Pfam" id="PF00534">
    <property type="entry name" value="Glycos_transf_1"/>
    <property type="match status" value="1"/>
</dbReference>
<accession>A0A4P8WFH5</accession>
<gene>
    <name evidence="3" type="ORF">FEJ81_06435</name>
</gene>
<evidence type="ECO:0000259" key="2">
    <source>
        <dbReference type="Pfam" id="PF13579"/>
    </source>
</evidence>
<evidence type="ECO:0000313" key="3">
    <source>
        <dbReference type="EMBL" id="QCS42010.1"/>
    </source>
</evidence>
<dbReference type="KEGG" id="nvr:FEJ81_06435"/>
<dbReference type="Pfam" id="PF13579">
    <property type="entry name" value="Glyco_trans_4_4"/>
    <property type="match status" value="1"/>
</dbReference>
<dbReference type="AlphaFoldDB" id="A0A4P8WFH5"/>
<dbReference type="Gene3D" id="3.40.50.2000">
    <property type="entry name" value="Glycogen Phosphorylase B"/>
    <property type="match status" value="2"/>
</dbReference>
<dbReference type="Proteomes" id="UP000302218">
    <property type="component" value="Chromosome"/>
</dbReference>
<dbReference type="InterPro" id="IPR001296">
    <property type="entry name" value="Glyco_trans_1"/>
</dbReference>
<organism evidence="3 4">
    <name type="scientific">Natrinema versiforme</name>
    <dbReference type="NCBI Taxonomy" id="88724"/>
    <lineage>
        <taxon>Archaea</taxon>
        <taxon>Methanobacteriati</taxon>
        <taxon>Methanobacteriota</taxon>
        <taxon>Stenosarchaea group</taxon>
        <taxon>Halobacteria</taxon>
        <taxon>Halobacteriales</taxon>
        <taxon>Natrialbaceae</taxon>
        <taxon>Natrinema</taxon>
    </lineage>
</organism>
<evidence type="ECO:0000313" key="4">
    <source>
        <dbReference type="Proteomes" id="UP000302218"/>
    </source>
</evidence>
<dbReference type="GeneID" id="40264893"/>
<dbReference type="CDD" id="cd03808">
    <property type="entry name" value="GT4_CapM-like"/>
    <property type="match status" value="1"/>
</dbReference>
<proteinExistence type="predicted"/>
<dbReference type="PANTHER" id="PTHR45947">
    <property type="entry name" value="SULFOQUINOVOSYL TRANSFERASE SQD2"/>
    <property type="match status" value="1"/>
</dbReference>
<dbReference type="PANTHER" id="PTHR45947:SF3">
    <property type="entry name" value="SULFOQUINOVOSYL TRANSFERASE SQD2"/>
    <property type="match status" value="1"/>
</dbReference>
<reference evidence="4" key="1">
    <citation type="submission" date="2019-05" db="EMBL/GenBank/DDBJ databases">
        <title>Genome sequence and methylation pattern of the halophilic Archaeon Natrinema versiforme BOL5-4.</title>
        <authorList>
            <person name="DasSarma P."/>
            <person name="Anton B.P."/>
            <person name="DasSarma S.L."/>
            <person name="Martinez F.L."/>
            <person name="Guzman D."/>
            <person name="Roberts R.J."/>
            <person name="DasSarma S."/>
        </authorList>
    </citation>
    <scope>NUCLEOTIDE SEQUENCE [LARGE SCALE GENOMIC DNA]</scope>
    <source>
        <strain evidence="4">BOL5-4</strain>
    </source>
</reference>
<dbReference type="InterPro" id="IPR028098">
    <property type="entry name" value="Glyco_trans_4-like_N"/>
</dbReference>
<dbReference type="GO" id="GO:0016757">
    <property type="term" value="F:glycosyltransferase activity"/>
    <property type="evidence" value="ECO:0007669"/>
    <property type="project" value="InterPro"/>
</dbReference>
<dbReference type="RefSeq" id="WP_138244506.1">
    <property type="nucleotide sequence ID" value="NZ_CP040330.1"/>
</dbReference>
<evidence type="ECO:0000259" key="1">
    <source>
        <dbReference type="Pfam" id="PF00534"/>
    </source>
</evidence>
<feature type="domain" description="Glycosyl transferase family 1" evidence="1">
    <location>
        <begin position="192"/>
        <end position="345"/>
    </location>
</feature>
<dbReference type="SUPFAM" id="SSF53756">
    <property type="entry name" value="UDP-Glycosyltransferase/glycogen phosphorylase"/>
    <property type="match status" value="1"/>
</dbReference>
<protein>
    <submittedName>
        <fullName evidence="3">Glycosyltransferase family 4 protein</fullName>
    </submittedName>
</protein>